<dbReference type="GO" id="GO:0005737">
    <property type="term" value="C:cytoplasm"/>
    <property type="evidence" value="ECO:0007669"/>
    <property type="project" value="UniProtKB-SubCell"/>
</dbReference>
<dbReference type="CDD" id="cd10747">
    <property type="entry name" value="DnaJ_C"/>
    <property type="match status" value="1"/>
</dbReference>
<dbReference type="STRING" id="1312852.EG19_01490"/>
<dbReference type="InterPro" id="IPR036869">
    <property type="entry name" value="J_dom_sf"/>
</dbReference>
<accession>A0A062XZT1</accession>
<feature type="binding site" evidence="6">
    <location>
        <position position="169"/>
    </location>
    <ligand>
        <name>Zn(2+)</name>
        <dbReference type="ChEBI" id="CHEBI:29105"/>
        <label>1</label>
    </ligand>
</feature>
<dbReference type="CDD" id="cd06257">
    <property type="entry name" value="DnaJ"/>
    <property type="match status" value="1"/>
</dbReference>
<dbReference type="GO" id="GO:0009408">
    <property type="term" value="P:response to heat"/>
    <property type="evidence" value="ECO:0007669"/>
    <property type="project" value="InterPro"/>
</dbReference>
<dbReference type="InterPro" id="IPR012724">
    <property type="entry name" value="DnaJ"/>
</dbReference>
<dbReference type="SUPFAM" id="SSF49493">
    <property type="entry name" value="HSP40/DnaJ peptide-binding domain"/>
    <property type="match status" value="2"/>
</dbReference>
<sequence>MKDLYAVLGVSRDATQEEIKKAYRKLARKYHPDVNPGNPEAEQKFKEIQEAYQVLSDPANRAQYDKFGTVDEAEMAARAAAEARARAGAGSPFGGFRVSFGGFQDLGDLFSDLFGRVRAQARPAPEPVEAAVELSFEQAVKGAAVVVPVRREVACPQCGGSGFSVGALCFRCRGSGMLVHTDRVRVRIPPGIGDGDRVRTRTPDGREVSVVVKVAPHPFFERKGDDIYTTVPVTFTEAYLGAEIEIGTIHGPVRTRIPPGTSSGQRFRLRGKGVRNVRTGVFGDHYYTVQVVVPKVVSPAGRELAQRVADLYSENPRAGLPLRLE</sequence>
<dbReference type="Pfam" id="PF01556">
    <property type="entry name" value="DnaJ_C"/>
    <property type="match status" value="1"/>
</dbReference>
<dbReference type="GO" id="GO:0005524">
    <property type="term" value="F:ATP binding"/>
    <property type="evidence" value="ECO:0007669"/>
    <property type="project" value="InterPro"/>
</dbReference>
<evidence type="ECO:0000256" key="6">
    <source>
        <dbReference type="HAMAP-Rule" id="MF_01152"/>
    </source>
</evidence>
<keyword evidence="6" id="KW-0963">Cytoplasm</keyword>
<comment type="caution">
    <text evidence="6">Lacks conserved residue(s) required for the propagation of feature annotation.</text>
</comment>
<evidence type="ECO:0000313" key="9">
    <source>
        <dbReference type="Proteomes" id="UP000027284"/>
    </source>
</evidence>
<dbReference type="InterPro" id="IPR002939">
    <property type="entry name" value="DnaJ_C"/>
</dbReference>
<comment type="subunit">
    <text evidence="6">Homodimer.</text>
</comment>
<dbReference type="Gene3D" id="1.10.287.110">
    <property type="entry name" value="DnaJ domain"/>
    <property type="match status" value="1"/>
</dbReference>
<comment type="domain">
    <text evidence="6">The J domain is necessary and sufficient to stimulate DnaK ATPase activity. Zinc center 1 plays an important role in the autonomous, DnaK-independent chaperone activity of DnaJ. Zinc center 2 is essential for interaction with DnaK and for DnaJ activity.</text>
</comment>
<feature type="binding site" evidence="6">
    <location>
        <position position="158"/>
    </location>
    <ligand>
        <name>Zn(2+)</name>
        <dbReference type="ChEBI" id="CHEBI:29105"/>
        <label>1</label>
    </ligand>
</feature>
<protein>
    <recommendedName>
        <fullName evidence="6">Chaperone protein DnaJ</fullName>
    </recommendedName>
</protein>
<evidence type="ECO:0000259" key="7">
    <source>
        <dbReference type="PROSITE" id="PS50076"/>
    </source>
</evidence>
<dbReference type="SUPFAM" id="SSF46565">
    <property type="entry name" value="Chaperone J-domain"/>
    <property type="match status" value="1"/>
</dbReference>
<evidence type="ECO:0000256" key="1">
    <source>
        <dbReference type="ARBA" id="ARBA00022723"/>
    </source>
</evidence>
<dbReference type="HAMAP" id="MF_01152">
    <property type="entry name" value="DnaJ"/>
    <property type="match status" value="1"/>
</dbReference>
<dbReference type="PANTHER" id="PTHR43096:SF52">
    <property type="entry name" value="DNAJ HOMOLOG 1, MITOCHONDRIAL-RELATED"/>
    <property type="match status" value="1"/>
</dbReference>
<dbReference type="Proteomes" id="UP000027284">
    <property type="component" value="Unassembled WGS sequence"/>
</dbReference>
<evidence type="ECO:0000256" key="2">
    <source>
        <dbReference type="ARBA" id="ARBA00022737"/>
    </source>
</evidence>
<dbReference type="PANTHER" id="PTHR43096">
    <property type="entry name" value="DNAJ HOMOLOG 1, MITOCHONDRIAL-RELATED"/>
    <property type="match status" value="1"/>
</dbReference>
<dbReference type="InterPro" id="IPR008971">
    <property type="entry name" value="HSP40/DnaJ_pept-bd"/>
</dbReference>
<dbReference type="GO" id="GO:0042026">
    <property type="term" value="P:protein refolding"/>
    <property type="evidence" value="ECO:0007669"/>
    <property type="project" value="TreeGrafter"/>
</dbReference>
<feature type="binding site" evidence="6">
    <location>
        <position position="155"/>
    </location>
    <ligand>
        <name>Zn(2+)</name>
        <dbReference type="ChEBI" id="CHEBI:29105"/>
        <label>1</label>
    </ligand>
</feature>
<proteinExistence type="inferred from homology"/>
<evidence type="ECO:0000256" key="4">
    <source>
        <dbReference type="ARBA" id="ARBA00022833"/>
    </source>
</evidence>
<keyword evidence="9" id="KW-1185">Reference proteome</keyword>
<keyword evidence="5 6" id="KW-0143">Chaperone</keyword>
<keyword evidence="2 6" id="KW-0677">Repeat</keyword>
<comment type="caution">
    <text evidence="8">The sequence shown here is derived from an EMBL/GenBank/DDBJ whole genome shotgun (WGS) entry which is preliminary data.</text>
</comment>
<keyword evidence="6" id="KW-0346">Stress response</keyword>
<dbReference type="InterPro" id="IPR001623">
    <property type="entry name" value="DnaJ_domain"/>
</dbReference>
<comment type="cofactor">
    <cofactor evidence="6">
        <name>Zn(2+)</name>
        <dbReference type="ChEBI" id="CHEBI:29105"/>
    </cofactor>
    <text evidence="6">Binds 2 Zn(2+) ions per monomer.</text>
</comment>
<dbReference type="GO" id="GO:0006260">
    <property type="term" value="P:DNA replication"/>
    <property type="evidence" value="ECO:0007669"/>
    <property type="project" value="UniProtKB-KW"/>
</dbReference>
<dbReference type="AlphaFoldDB" id="A0A062XZT1"/>
<dbReference type="RefSeq" id="WP_038048487.1">
    <property type="nucleotide sequence ID" value="NZ_JMFG01000014.1"/>
</dbReference>
<dbReference type="EMBL" id="JMFG01000014">
    <property type="protein sequence ID" value="KDA54020.1"/>
    <property type="molecule type" value="Genomic_DNA"/>
</dbReference>
<dbReference type="PRINTS" id="PR00625">
    <property type="entry name" value="JDOMAIN"/>
</dbReference>
<keyword evidence="4 6" id="KW-0862">Zinc</keyword>
<keyword evidence="6" id="KW-0235">DNA replication</keyword>
<keyword evidence="3" id="KW-0863">Zinc-finger</keyword>
<gene>
    <name evidence="6" type="primary">dnaJ</name>
    <name evidence="8" type="ORF">EG19_01490</name>
</gene>
<dbReference type="FunFam" id="1.10.287.110:FF:000034">
    <property type="entry name" value="Chaperone protein DnaJ"/>
    <property type="match status" value="1"/>
</dbReference>
<evidence type="ECO:0000313" key="8">
    <source>
        <dbReference type="EMBL" id="KDA54020.1"/>
    </source>
</evidence>
<dbReference type="GO" id="GO:0008270">
    <property type="term" value="F:zinc ion binding"/>
    <property type="evidence" value="ECO:0007669"/>
    <property type="project" value="UniProtKB-UniRule"/>
</dbReference>
<dbReference type="Pfam" id="PF00226">
    <property type="entry name" value="DnaJ"/>
    <property type="match status" value="1"/>
</dbReference>
<dbReference type="OrthoDB" id="9779889at2"/>
<dbReference type="PROSITE" id="PS50076">
    <property type="entry name" value="DNAJ_2"/>
    <property type="match status" value="1"/>
</dbReference>
<evidence type="ECO:0000256" key="3">
    <source>
        <dbReference type="ARBA" id="ARBA00022771"/>
    </source>
</evidence>
<feature type="binding site" evidence="6">
    <location>
        <position position="172"/>
    </location>
    <ligand>
        <name>Zn(2+)</name>
        <dbReference type="ChEBI" id="CHEBI:29105"/>
        <label>1</label>
    </ligand>
</feature>
<reference evidence="8 9" key="1">
    <citation type="submission" date="2014-04" db="EMBL/GenBank/DDBJ databases">
        <title>The Genome Sequence of Thermoanaerobaculum aquaticum MP-01, The First Cultivated Group 23 Acidobacterium.</title>
        <authorList>
            <person name="Stamps B.W."/>
            <person name="Losey N.A."/>
            <person name="Lawson P.A."/>
            <person name="Stevenson B.S."/>
        </authorList>
    </citation>
    <scope>NUCLEOTIDE SEQUENCE [LARGE SCALE GENOMIC DNA]</scope>
    <source>
        <strain evidence="8 9">MP-01</strain>
    </source>
</reference>
<dbReference type="SMART" id="SM00271">
    <property type="entry name" value="DnaJ"/>
    <property type="match status" value="1"/>
</dbReference>
<evidence type="ECO:0000256" key="5">
    <source>
        <dbReference type="ARBA" id="ARBA00023186"/>
    </source>
</evidence>
<name>A0A062XZT1_9BACT</name>
<keyword evidence="1 6" id="KW-0479">Metal-binding</keyword>
<dbReference type="Gene3D" id="6.20.20.10">
    <property type="match status" value="1"/>
</dbReference>
<feature type="domain" description="J" evidence="7">
    <location>
        <begin position="3"/>
        <end position="68"/>
    </location>
</feature>
<dbReference type="GO" id="GO:0051082">
    <property type="term" value="F:unfolded protein binding"/>
    <property type="evidence" value="ECO:0007669"/>
    <property type="project" value="UniProtKB-UniRule"/>
</dbReference>
<dbReference type="PROSITE" id="PS00636">
    <property type="entry name" value="DNAJ_1"/>
    <property type="match status" value="1"/>
</dbReference>
<dbReference type="FunFam" id="2.60.260.20:FF:000005">
    <property type="entry name" value="Chaperone protein dnaJ 1, mitochondrial"/>
    <property type="match status" value="1"/>
</dbReference>
<comment type="function">
    <text evidence="6">Participates actively in the response to hyperosmotic and heat shock by preventing the aggregation of stress-denatured proteins and by disaggregating proteins, also in an autonomous, DnaK-independent fashion. Unfolded proteins bind initially to DnaJ; upon interaction with the DnaJ-bound protein, DnaK hydrolyzes its bound ATP, resulting in the formation of a stable complex. GrpE releases ADP from DnaK; ATP binding to DnaK triggers the release of the substrate protein, thus completing the reaction cycle. Several rounds of ATP-dependent interactions between DnaJ, DnaK and GrpE are required for fully efficient folding. Also involved, together with DnaK and GrpE, in the DNA replication of plasmids through activation of initiation proteins.</text>
</comment>
<dbReference type="InterPro" id="IPR018253">
    <property type="entry name" value="DnaJ_domain_CS"/>
</dbReference>
<dbReference type="Gene3D" id="2.60.260.20">
    <property type="entry name" value="Urease metallochaperone UreE, N-terminal domain"/>
    <property type="match status" value="2"/>
</dbReference>
<comment type="similarity">
    <text evidence="6">Belongs to the DnaJ family.</text>
</comment>
<comment type="subcellular location">
    <subcellularLocation>
        <location evidence="6">Cytoplasm</location>
    </subcellularLocation>
</comment>
<organism evidence="8 9">
    <name type="scientific">Thermoanaerobaculum aquaticum</name>
    <dbReference type="NCBI Taxonomy" id="1312852"/>
    <lineage>
        <taxon>Bacteria</taxon>
        <taxon>Pseudomonadati</taxon>
        <taxon>Acidobacteriota</taxon>
        <taxon>Thermoanaerobaculia</taxon>
        <taxon>Thermoanaerobaculales</taxon>
        <taxon>Thermoanaerobaculaceae</taxon>
        <taxon>Thermoanaerobaculum</taxon>
    </lineage>
</organism>